<reference evidence="7 8" key="1">
    <citation type="journal article" date="2012" name="PLoS Pathog.">
        <title>Diverse lifestyles and strategies of plant pathogenesis encoded in the genomes of eighteen Dothideomycetes fungi.</title>
        <authorList>
            <person name="Ohm R.A."/>
            <person name="Feau N."/>
            <person name="Henrissat B."/>
            <person name="Schoch C.L."/>
            <person name="Horwitz B.A."/>
            <person name="Barry K.W."/>
            <person name="Condon B.J."/>
            <person name="Copeland A.C."/>
            <person name="Dhillon B."/>
            <person name="Glaser F."/>
            <person name="Hesse C.N."/>
            <person name="Kosti I."/>
            <person name="LaButti K."/>
            <person name="Lindquist E.A."/>
            <person name="Lucas S."/>
            <person name="Salamov A.A."/>
            <person name="Bradshaw R.E."/>
            <person name="Ciuffetti L."/>
            <person name="Hamelin R.C."/>
            <person name="Kema G.H.J."/>
            <person name="Lawrence C."/>
            <person name="Scott J.A."/>
            <person name="Spatafora J.W."/>
            <person name="Turgeon B.G."/>
            <person name="de Wit P.J.G.M."/>
            <person name="Zhong S."/>
            <person name="Goodwin S.B."/>
            <person name="Grigoriev I.V."/>
        </authorList>
    </citation>
    <scope>NUCLEOTIDE SEQUENCE [LARGE SCALE GENOMIC DNA]</scope>
    <source>
        <strain evidence="7 8">UAMH 10762</strain>
    </source>
</reference>
<dbReference type="SUPFAM" id="SSF53383">
    <property type="entry name" value="PLP-dependent transferases"/>
    <property type="match status" value="1"/>
</dbReference>
<dbReference type="EC" id="4.4.1.13" evidence="2"/>
<dbReference type="GO" id="GO:0047804">
    <property type="term" value="F:cysteine-S-conjugate beta-lyase activity"/>
    <property type="evidence" value="ECO:0007669"/>
    <property type="project" value="UniProtKB-EC"/>
</dbReference>
<dbReference type="InterPro" id="IPR051798">
    <property type="entry name" value="Class-II_PLP-Dep_Aminotrans"/>
</dbReference>
<dbReference type="OrthoDB" id="7042322at2759"/>
<protein>
    <recommendedName>
        <fullName evidence="2">cysteine-S-conjugate beta-lyase</fullName>
        <ecNumber evidence="2">4.4.1.13</ecNumber>
    </recommendedName>
</protein>
<evidence type="ECO:0000313" key="7">
    <source>
        <dbReference type="EMBL" id="EMC98346.1"/>
    </source>
</evidence>
<organism evidence="7 8">
    <name type="scientific">Baudoinia panamericana (strain UAMH 10762)</name>
    <name type="common">Angels' share fungus</name>
    <name type="synonym">Baudoinia compniacensis (strain UAMH 10762)</name>
    <dbReference type="NCBI Taxonomy" id="717646"/>
    <lineage>
        <taxon>Eukaryota</taxon>
        <taxon>Fungi</taxon>
        <taxon>Dikarya</taxon>
        <taxon>Ascomycota</taxon>
        <taxon>Pezizomycotina</taxon>
        <taxon>Dothideomycetes</taxon>
        <taxon>Dothideomycetidae</taxon>
        <taxon>Mycosphaerellales</taxon>
        <taxon>Teratosphaeriaceae</taxon>
        <taxon>Baudoinia</taxon>
    </lineage>
</organism>
<evidence type="ECO:0000313" key="8">
    <source>
        <dbReference type="Proteomes" id="UP000011761"/>
    </source>
</evidence>
<proteinExistence type="inferred from homology"/>
<dbReference type="KEGG" id="bcom:BAUCODRAFT_121220"/>
<dbReference type="GO" id="GO:0030170">
    <property type="term" value="F:pyridoxal phosphate binding"/>
    <property type="evidence" value="ECO:0007669"/>
    <property type="project" value="InterPro"/>
</dbReference>
<dbReference type="InterPro" id="IPR015424">
    <property type="entry name" value="PyrdxlP-dep_Trfase"/>
</dbReference>
<dbReference type="RefSeq" id="XP_007675008.1">
    <property type="nucleotide sequence ID" value="XM_007676818.1"/>
</dbReference>
<dbReference type="PANTHER" id="PTHR43525">
    <property type="entry name" value="PROTEIN MALY"/>
    <property type="match status" value="1"/>
</dbReference>
<evidence type="ECO:0000259" key="6">
    <source>
        <dbReference type="Pfam" id="PF00155"/>
    </source>
</evidence>
<comment type="cofactor">
    <cofactor evidence="1">
        <name>pyridoxal 5'-phosphate</name>
        <dbReference type="ChEBI" id="CHEBI:597326"/>
    </cofactor>
</comment>
<comment type="similarity">
    <text evidence="5">Belongs to the class-II pyridoxal-phosphate-dependent aminotransferase family. MalY/PatB cystathionine beta-lyase subfamily.</text>
</comment>
<sequence length="92" mass="10423">MTGCSRRRDEGMGIRALLLCDPHNPLGRCYPRDTIIASMRLCSKYGIHLLSDELYAMLIYDVSNKDAVPFTSALFFDGSEYIQKTICMCFMA</sequence>
<dbReference type="HOGENOM" id="CLU_2412924_0_0_1"/>
<dbReference type="Proteomes" id="UP000011761">
    <property type="component" value="Unassembled WGS sequence"/>
</dbReference>
<accession>M2MNS7</accession>
<gene>
    <name evidence="7" type="ORF">BAUCODRAFT_121220</name>
</gene>
<keyword evidence="8" id="KW-1185">Reference proteome</keyword>
<dbReference type="Pfam" id="PF00155">
    <property type="entry name" value="Aminotran_1_2"/>
    <property type="match status" value="1"/>
</dbReference>
<dbReference type="EMBL" id="KB445553">
    <property type="protein sequence ID" value="EMC98346.1"/>
    <property type="molecule type" value="Genomic_DNA"/>
</dbReference>
<dbReference type="InterPro" id="IPR004839">
    <property type="entry name" value="Aminotransferase_I/II_large"/>
</dbReference>
<evidence type="ECO:0000256" key="3">
    <source>
        <dbReference type="ARBA" id="ARBA00022898"/>
    </source>
</evidence>
<dbReference type="InterPro" id="IPR015421">
    <property type="entry name" value="PyrdxlP-dep_Trfase_major"/>
</dbReference>
<keyword evidence="3" id="KW-0663">Pyridoxal phosphate</keyword>
<feature type="domain" description="Aminotransferase class I/classII large" evidence="6">
    <location>
        <begin position="14"/>
        <end position="66"/>
    </location>
</feature>
<keyword evidence="4" id="KW-0456">Lyase</keyword>
<evidence type="ECO:0000256" key="5">
    <source>
        <dbReference type="ARBA" id="ARBA00037974"/>
    </source>
</evidence>
<dbReference type="GeneID" id="19107583"/>
<dbReference type="Gene3D" id="3.40.640.10">
    <property type="entry name" value="Type I PLP-dependent aspartate aminotransferase-like (Major domain)"/>
    <property type="match status" value="1"/>
</dbReference>
<evidence type="ECO:0000256" key="2">
    <source>
        <dbReference type="ARBA" id="ARBA00012224"/>
    </source>
</evidence>
<evidence type="ECO:0000256" key="1">
    <source>
        <dbReference type="ARBA" id="ARBA00001933"/>
    </source>
</evidence>
<dbReference type="STRING" id="717646.M2MNS7"/>
<dbReference type="AlphaFoldDB" id="M2MNS7"/>
<name>M2MNS7_BAUPA</name>
<dbReference type="PANTHER" id="PTHR43525:SF1">
    <property type="entry name" value="PROTEIN MALY"/>
    <property type="match status" value="1"/>
</dbReference>
<evidence type="ECO:0000256" key="4">
    <source>
        <dbReference type="ARBA" id="ARBA00023239"/>
    </source>
</evidence>